<evidence type="ECO:0000313" key="3">
    <source>
        <dbReference type="Proteomes" id="UP001178507"/>
    </source>
</evidence>
<proteinExistence type="predicted"/>
<gene>
    <name evidence="2" type="ORF">EVOR1521_LOCUS12870</name>
</gene>
<comment type="caution">
    <text evidence="2">The sequence shown here is derived from an EMBL/GenBank/DDBJ whole genome shotgun (WGS) entry which is preliminary data.</text>
</comment>
<keyword evidence="3" id="KW-1185">Reference proteome</keyword>
<sequence>MADGEEVWAEEAWFEDAVGDTNASQGDDVTGNGAWPLEHDDGLRPEDVQAEAWPQPHAYACDAGDASQGDDATGNGAWPLEHDDGLRPEDVQAEGWPQPHAYACDAGDASQGDDVTGNGAWPLEHDDGLRPEDVQAEAWPQPHAYACDAGDASQGDDATGNGAWPLEHDDGLRPEDVQAEGWPQPHAYACDAGDASQGDDATGNAAWPLEHDDGLRPEDVQAEGWPQPHAYACDAGDASQGDDATGNSAWPLEHDNGMLPEDVLEAWPEKRRETWKAKEWSPPRKRSRLAHWPAPQELTRWTSGSSWRSDGSQWGISSGDRKDIEQWLECSRVGDNLPGTPLIPCKTPFEGSLARWAYNQGLLPEDQWFGKEDLLHICEEKGTPVGLVIDLVNTSKCSEPLRSPFLFLSGWHALVRPIF</sequence>
<dbReference type="Gene3D" id="3.90.190.10">
    <property type="entry name" value="Protein tyrosine phosphatase superfamily"/>
    <property type="match status" value="1"/>
</dbReference>
<feature type="non-terminal residue" evidence="2">
    <location>
        <position position="1"/>
    </location>
</feature>
<evidence type="ECO:0000256" key="1">
    <source>
        <dbReference type="SAM" id="MobiDB-lite"/>
    </source>
</evidence>
<feature type="region of interest" description="Disordered" evidence="1">
    <location>
        <begin position="1"/>
        <end position="90"/>
    </location>
</feature>
<organism evidence="2 3">
    <name type="scientific">Effrenium voratum</name>
    <dbReference type="NCBI Taxonomy" id="2562239"/>
    <lineage>
        <taxon>Eukaryota</taxon>
        <taxon>Sar</taxon>
        <taxon>Alveolata</taxon>
        <taxon>Dinophyceae</taxon>
        <taxon>Suessiales</taxon>
        <taxon>Symbiodiniaceae</taxon>
        <taxon>Effrenium</taxon>
    </lineage>
</organism>
<dbReference type="AlphaFoldDB" id="A0AA36IFQ0"/>
<name>A0AA36IFQ0_9DINO</name>
<feature type="compositionally biased region" description="Basic and acidic residues" evidence="1">
    <location>
        <begin position="37"/>
        <end position="47"/>
    </location>
</feature>
<dbReference type="EMBL" id="CAUJNA010001391">
    <property type="protein sequence ID" value="CAJ1386619.1"/>
    <property type="molecule type" value="Genomic_DNA"/>
</dbReference>
<reference evidence="2" key="1">
    <citation type="submission" date="2023-08" db="EMBL/GenBank/DDBJ databases">
        <authorList>
            <person name="Chen Y."/>
            <person name="Shah S."/>
            <person name="Dougan E. K."/>
            <person name="Thang M."/>
            <person name="Chan C."/>
        </authorList>
    </citation>
    <scope>NUCLEOTIDE SEQUENCE</scope>
</reference>
<feature type="compositionally biased region" description="Acidic residues" evidence="1">
    <location>
        <begin position="1"/>
        <end position="18"/>
    </location>
</feature>
<protein>
    <submittedName>
        <fullName evidence="2">Uncharacterized protein</fullName>
    </submittedName>
</protein>
<accession>A0AA36IFQ0</accession>
<dbReference type="InterPro" id="IPR029021">
    <property type="entry name" value="Prot-tyrosine_phosphatase-like"/>
</dbReference>
<feature type="compositionally biased region" description="Basic and acidic residues" evidence="1">
    <location>
        <begin position="80"/>
        <end position="90"/>
    </location>
</feature>
<evidence type="ECO:0000313" key="2">
    <source>
        <dbReference type="EMBL" id="CAJ1386619.1"/>
    </source>
</evidence>
<dbReference type="Proteomes" id="UP001178507">
    <property type="component" value="Unassembled WGS sequence"/>
</dbReference>